<dbReference type="OrthoDB" id="9777124at2"/>
<proteinExistence type="inferred from homology"/>
<feature type="transmembrane region" description="Helical" evidence="10">
    <location>
        <begin position="120"/>
        <end position="148"/>
    </location>
</feature>
<feature type="transmembrane region" description="Helical" evidence="10">
    <location>
        <begin position="168"/>
        <end position="185"/>
    </location>
</feature>
<comment type="subunit">
    <text evidence="10">Probably interacts with PlsX.</text>
</comment>
<dbReference type="PATRIC" id="fig|1292034.3.peg.2414"/>
<keyword evidence="7 10" id="KW-0472">Membrane</keyword>
<evidence type="ECO:0000313" key="11">
    <source>
        <dbReference type="EMBL" id="ENZ81669.1"/>
    </source>
</evidence>
<dbReference type="EMBL" id="APMP01000014">
    <property type="protein sequence ID" value="ENZ81669.1"/>
    <property type="molecule type" value="Genomic_DNA"/>
</dbReference>
<keyword evidence="5 10" id="KW-1133">Transmembrane helix</keyword>
<evidence type="ECO:0000256" key="5">
    <source>
        <dbReference type="ARBA" id="ARBA00022989"/>
    </source>
</evidence>
<dbReference type="SMART" id="SM01207">
    <property type="entry name" value="G3P_acyltransf"/>
    <property type="match status" value="1"/>
</dbReference>
<gene>
    <name evidence="10" type="primary">plsY</name>
    <name evidence="11" type="ORF">OR37_02429</name>
</gene>
<feature type="transmembrane region" description="Helical" evidence="10">
    <location>
        <begin position="61"/>
        <end position="83"/>
    </location>
</feature>
<evidence type="ECO:0000256" key="10">
    <source>
        <dbReference type="HAMAP-Rule" id="MF_01043"/>
    </source>
</evidence>
<keyword evidence="2 10" id="KW-0444">Lipid biosynthesis</keyword>
<keyword evidence="4 10" id="KW-0812">Transmembrane</keyword>
<dbReference type="GO" id="GO:0043772">
    <property type="term" value="F:acyl-phosphate glycerol-3-phosphate acyltransferase activity"/>
    <property type="evidence" value="ECO:0007669"/>
    <property type="project" value="UniProtKB-UniRule"/>
</dbReference>
<dbReference type="EC" id="2.3.1.275" evidence="10"/>
<protein>
    <recommendedName>
        <fullName evidence="10">Glycerol-3-phosphate acyltransferase</fullName>
    </recommendedName>
    <alternativeName>
        <fullName evidence="10">Acyl-PO4 G3P acyltransferase</fullName>
    </alternativeName>
    <alternativeName>
        <fullName evidence="10">Acyl-phosphate--glycerol-3-phosphate acyltransferase</fullName>
    </alternativeName>
    <alternativeName>
        <fullName evidence="10">G3P acyltransferase</fullName>
        <shortName evidence="10">GPAT</shortName>
        <ecNumber evidence="10">2.3.1.275</ecNumber>
    </alternativeName>
    <alternativeName>
        <fullName evidence="10">Lysophosphatidic acid synthase</fullName>
        <shortName evidence="10">LPA synthase</shortName>
    </alternativeName>
</protein>
<dbReference type="RefSeq" id="WP_004620074.1">
    <property type="nucleotide sequence ID" value="NZ_APMP01000014.1"/>
</dbReference>
<sequence>MQDLASATYLTLAIAVIGGYLLGSIPFGLIATRLGGAGDIRKIGSGNIGATNVLRSGRKDLAAITLLGDAGKGIVAVLLARFLTHGDPAVIALAGGAAFLGHLFPVWLKFKGGKGVATFYGVLLSACWPVGVAAAVTWLAMAFLFRISSLAALTAAVLAAPFALAFDQPYPMLGLCLFMAVLIFIRHRENIARLLKGQEPRIGQKKSAEEPPPVTGAP</sequence>
<dbReference type="eggNOG" id="COG0344">
    <property type="taxonomic scope" value="Bacteria"/>
</dbReference>
<evidence type="ECO:0000256" key="7">
    <source>
        <dbReference type="ARBA" id="ARBA00023136"/>
    </source>
</evidence>
<comment type="pathway">
    <text evidence="10">Lipid metabolism; phospholipid metabolism.</text>
</comment>
<comment type="caution">
    <text evidence="11">The sequence shown here is derived from an EMBL/GenBank/DDBJ whole genome shotgun (WGS) entry which is preliminary data.</text>
</comment>
<organism evidence="11 12">
    <name type="scientific">Caulobacter vibrioides OR37</name>
    <dbReference type="NCBI Taxonomy" id="1292034"/>
    <lineage>
        <taxon>Bacteria</taxon>
        <taxon>Pseudomonadati</taxon>
        <taxon>Pseudomonadota</taxon>
        <taxon>Alphaproteobacteria</taxon>
        <taxon>Caulobacterales</taxon>
        <taxon>Caulobacteraceae</taxon>
        <taxon>Caulobacter</taxon>
    </lineage>
</organism>
<dbReference type="InterPro" id="IPR003811">
    <property type="entry name" value="G3P_acylTferase_PlsY"/>
</dbReference>
<feature type="transmembrane region" description="Helical" evidence="10">
    <location>
        <begin position="6"/>
        <end position="32"/>
    </location>
</feature>
<reference evidence="11 12" key="1">
    <citation type="journal article" date="2013" name="Genome Announc.">
        <title>Draft Genome Sequence for Caulobacter sp. Strain OR37, a Bacterium Tolerant to Heavy Metals.</title>
        <authorList>
            <person name="Utturkar S.M."/>
            <person name="Bollmann A."/>
            <person name="Brzoska R.M."/>
            <person name="Klingeman D.M."/>
            <person name="Epstein S.E."/>
            <person name="Palumbo A.V."/>
            <person name="Brown S.D."/>
        </authorList>
    </citation>
    <scope>NUCLEOTIDE SEQUENCE [LARGE SCALE GENOMIC DNA]</scope>
    <source>
        <strain evidence="11 12">OR37</strain>
    </source>
</reference>
<evidence type="ECO:0000313" key="12">
    <source>
        <dbReference type="Proteomes" id="UP000013063"/>
    </source>
</evidence>
<evidence type="ECO:0000256" key="1">
    <source>
        <dbReference type="ARBA" id="ARBA00022475"/>
    </source>
</evidence>
<comment type="subcellular location">
    <subcellularLocation>
        <location evidence="10">Cell membrane</location>
        <topology evidence="10">Multi-pass membrane protein</topology>
    </subcellularLocation>
</comment>
<comment type="catalytic activity">
    <reaction evidence="10">
        <text>an acyl phosphate + sn-glycerol 3-phosphate = a 1-acyl-sn-glycero-3-phosphate + phosphate</text>
        <dbReference type="Rhea" id="RHEA:34075"/>
        <dbReference type="ChEBI" id="CHEBI:43474"/>
        <dbReference type="ChEBI" id="CHEBI:57597"/>
        <dbReference type="ChEBI" id="CHEBI:57970"/>
        <dbReference type="ChEBI" id="CHEBI:59918"/>
        <dbReference type="EC" id="2.3.1.275"/>
    </reaction>
</comment>
<name>R0EI33_CAUVI</name>
<dbReference type="AlphaFoldDB" id="R0EI33"/>
<keyword evidence="12" id="KW-1185">Reference proteome</keyword>
<dbReference type="Proteomes" id="UP000013063">
    <property type="component" value="Unassembled WGS sequence"/>
</dbReference>
<evidence type="ECO:0000256" key="9">
    <source>
        <dbReference type="ARBA" id="ARBA00023264"/>
    </source>
</evidence>
<feature type="transmembrane region" description="Helical" evidence="10">
    <location>
        <begin position="89"/>
        <end position="108"/>
    </location>
</feature>
<dbReference type="PANTHER" id="PTHR30309:SF0">
    <property type="entry name" value="GLYCEROL-3-PHOSPHATE ACYLTRANSFERASE-RELATED"/>
    <property type="match status" value="1"/>
</dbReference>
<accession>R0EI33</accession>
<keyword evidence="1 10" id="KW-1003">Cell membrane</keyword>
<evidence type="ECO:0000256" key="3">
    <source>
        <dbReference type="ARBA" id="ARBA00022679"/>
    </source>
</evidence>
<dbReference type="HAMAP" id="MF_01043">
    <property type="entry name" value="PlsY"/>
    <property type="match status" value="1"/>
</dbReference>
<keyword evidence="8 10" id="KW-0594">Phospholipid biosynthesis</keyword>
<dbReference type="NCBIfam" id="TIGR00023">
    <property type="entry name" value="glycerol-3-phosphate 1-O-acyltransferase PlsY"/>
    <property type="match status" value="1"/>
</dbReference>
<evidence type="ECO:0000256" key="6">
    <source>
        <dbReference type="ARBA" id="ARBA00023098"/>
    </source>
</evidence>
<keyword evidence="9 10" id="KW-1208">Phospholipid metabolism</keyword>
<dbReference type="GO" id="GO:0008654">
    <property type="term" value="P:phospholipid biosynthetic process"/>
    <property type="evidence" value="ECO:0007669"/>
    <property type="project" value="UniProtKB-UniRule"/>
</dbReference>
<dbReference type="GO" id="GO:0005886">
    <property type="term" value="C:plasma membrane"/>
    <property type="evidence" value="ECO:0007669"/>
    <property type="project" value="UniProtKB-SubCell"/>
</dbReference>
<comment type="function">
    <text evidence="10">Catalyzes the transfer of an acyl group from acyl-phosphate (acyl-PO(4)) to glycerol-3-phosphate (G3P) to form lysophosphatidic acid (LPA). This enzyme utilizes acyl-phosphate as fatty acyl donor, but not acyl-CoA or acyl-ACP.</text>
</comment>
<dbReference type="PANTHER" id="PTHR30309">
    <property type="entry name" value="INNER MEMBRANE PROTEIN YGIH"/>
    <property type="match status" value="1"/>
</dbReference>
<dbReference type="UniPathway" id="UPA00085"/>
<evidence type="ECO:0000256" key="2">
    <source>
        <dbReference type="ARBA" id="ARBA00022516"/>
    </source>
</evidence>
<evidence type="ECO:0000256" key="8">
    <source>
        <dbReference type="ARBA" id="ARBA00023209"/>
    </source>
</evidence>
<keyword evidence="6 10" id="KW-0443">Lipid metabolism</keyword>
<keyword evidence="3 10" id="KW-0808">Transferase</keyword>
<keyword evidence="11" id="KW-0012">Acyltransferase</keyword>
<evidence type="ECO:0000256" key="4">
    <source>
        <dbReference type="ARBA" id="ARBA00022692"/>
    </source>
</evidence>
<dbReference type="Pfam" id="PF02660">
    <property type="entry name" value="G3P_acyltransf"/>
    <property type="match status" value="1"/>
</dbReference>
<comment type="similarity">
    <text evidence="10">Belongs to the PlsY family.</text>
</comment>
<dbReference type="STRING" id="1292034.OR37_02429"/>